<dbReference type="PROSITE" id="PS51792">
    <property type="entry name" value="YIPPEE"/>
    <property type="match status" value="1"/>
</dbReference>
<evidence type="ECO:0000313" key="4">
    <source>
        <dbReference type="Proteomes" id="UP000023152"/>
    </source>
</evidence>
<evidence type="ECO:0000259" key="2">
    <source>
        <dbReference type="PROSITE" id="PS51792"/>
    </source>
</evidence>
<evidence type="ECO:0000256" key="1">
    <source>
        <dbReference type="SAM" id="MobiDB-lite"/>
    </source>
</evidence>
<name>X6LQU9_RETFI</name>
<feature type="domain" description="Yippee" evidence="2">
    <location>
        <begin position="14"/>
        <end position="113"/>
    </location>
</feature>
<dbReference type="PANTHER" id="PTHR13848">
    <property type="entry name" value="PROTEIN YIPPEE-LIKE CG15309-RELATED"/>
    <property type="match status" value="1"/>
</dbReference>
<feature type="region of interest" description="Disordered" evidence="1">
    <location>
        <begin position="97"/>
        <end position="151"/>
    </location>
</feature>
<evidence type="ECO:0000313" key="3">
    <source>
        <dbReference type="EMBL" id="ETO03120.1"/>
    </source>
</evidence>
<accession>X6LQU9</accession>
<dbReference type="OrthoDB" id="6407410at2759"/>
<proteinExistence type="predicted"/>
<dbReference type="Proteomes" id="UP000023152">
    <property type="component" value="Unassembled WGS sequence"/>
</dbReference>
<dbReference type="AlphaFoldDB" id="X6LQU9"/>
<comment type="caution">
    <text evidence="3">The sequence shown here is derived from an EMBL/GenBank/DDBJ whole genome shotgun (WGS) entry which is preliminary data.</text>
</comment>
<feature type="compositionally biased region" description="Acidic residues" evidence="1">
    <location>
        <begin position="102"/>
        <end position="132"/>
    </location>
</feature>
<reference evidence="3 4" key="1">
    <citation type="journal article" date="2013" name="Curr. Biol.">
        <title>The Genome of the Foraminiferan Reticulomyxa filosa.</title>
        <authorList>
            <person name="Glockner G."/>
            <person name="Hulsmann N."/>
            <person name="Schleicher M."/>
            <person name="Noegel A.A."/>
            <person name="Eichinger L."/>
            <person name="Gallinger C."/>
            <person name="Pawlowski J."/>
            <person name="Sierra R."/>
            <person name="Euteneuer U."/>
            <person name="Pillet L."/>
            <person name="Moustafa A."/>
            <person name="Platzer M."/>
            <person name="Groth M."/>
            <person name="Szafranski K."/>
            <person name="Schliwa M."/>
        </authorList>
    </citation>
    <scope>NUCLEOTIDE SEQUENCE [LARGE SCALE GENOMIC DNA]</scope>
</reference>
<organism evidence="3 4">
    <name type="scientific">Reticulomyxa filosa</name>
    <dbReference type="NCBI Taxonomy" id="46433"/>
    <lineage>
        <taxon>Eukaryota</taxon>
        <taxon>Sar</taxon>
        <taxon>Rhizaria</taxon>
        <taxon>Retaria</taxon>
        <taxon>Foraminifera</taxon>
        <taxon>Monothalamids</taxon>
        <taxon>Reticulomyxidae</taxon>
        <taxon>Reticulomyxa</taxon>
    </lineage>
</organism>
<dbReference type="InterPro" id="IPR034751">
    <property type="entry name" value="Yippee"/>
</dbReference>
<dbReference type="EMBL" id="ASPP01034106">
    <property type="protein sequence ID" value="ETO03120.1"/>
    <property type="molecule type" value="Genomic_DNA"/>
</dbReference>
<gene>
    <name evidence="3" type="ORF">RFI_34290</name>
</gene>
<feature type="non-terminal residue" evidence="3">
    <location>
        <position position="253"/>
    </location>
</feature>
<sequence>MTMMKRQERTKQSEIYVCGRCGTHLTSSEYVVDRQFKGRTGTAYLIASCVNVEFGEEERRQLTTGVHQEQKYIIGHSCFEMALVLQEHAFQRVASLSKSVDDEMSSGDFREEEEDDDDDDEDENENENENKEEEERRQGDDHERDPLSRSSHHFWEPVHALNTGNTQVANSYNNNNNNNPSAIATTTTTMSIGARDSSSRNRHNRASNIATTNQHLFSANMLLQSSHTSLVSSTNMDSLSGSPVAAEQAHFNH</sequence>
<dbReference type="InterPro" id="IPR039058">
    <property type="entry name" value="Yippee_fam"/>
</dbReference>
<protein>
    <submittedName>
        <fullName evidence="3">C2H2-type zinc finger-containing protein</fullName>
    </submittedName>
</protein>
<feature type="compositionally biased region" description="Basic and acidic residues" evidence="1">
    <location>
        <begin position="133"/>
        <end position="147"/>
    </location>
</feature>
<keyword evidence="4" id="KW-1185">Reference proteome</keyword>